<dbReference type="EMBL" id="DS028093">
    <property type="protein sequence ID" value="KMP00455.1"/>
    <property type="molecule type" value="Genomic_DNA"/>
</dbReference>
<feature type="region of interest" description="Disordered" evidence="1">
    <location>
        <begin position="254"/>
        <end position="273"/>
    </location>
</feature>
<accession>A0A0J6XYF7</accession>
<organism evidence="2 3">
    <name type="scientific">Coccidioides immitis RMSCC 2394</name>
    <dbReference type="NCBI Taxonomy" id="404692"/>
    <lineage>
        <taxon>Eukaryota</taxon>
        <taxon>Fungi</taxon>
        <taxon>Dikarya</taxon>
        <taxon>Ascomycota</taxon>
        <taxon>Pezizomycotina</taxon>
        <taxon>Eurotiomycetes</taxon>
        <taxon>Eurotiomycetidae</taxon>
        <taxon>Onygenales</taxon>
        <taxon>Onygenaceae</taxon>
        <taxon>Coccidioides</taxon>
    </lineage>
</organism>
<feature type="compositionally biased region" description="Polar residues" evidence="1">
    <location>
        <begin position="254"/>
        <end position="266"/>
    </location>
</feature>
<evidence type="ECO:0000313" key="2">
    <source>
        <dbReference type="EMBL" id="KMP00455.1"/>
    </source>
</evidence>
<reference evidence="3" key="1">
    <citation type="journal article" date="2010" name="Genome Res.">
        <title>Population genomic sequencing of Coccidioides fungi reveals recent hybridization and transposon control.</title>
        <authorList>
            <person name="Neafsey D.E."/>
            <person name="Barker B.M."/>
            <person name="Sharpton T.J."/>
            <person name="Stajich J.E."/>
            <person name="Park D.J."/>
            <person name="Whiston E."/>
            <person name="Hung C.-Y."/>
            <person name="McMahan C."/>
            <person name="White J."/>
            <person name="Sykes S."/>
            <person name="Heiman D."/>
            <person name="Young S."/>
            <person name="Zeng Q."/>
            <person name="Abouelleil A."/>
            <person name="Aftuck L."/>
            <person name="Bessette D."/>
            <person name="Brown A."/>
            <person name="FitzGerald M."/>
            <person name="Lui A."/>
            <person name="Macdonald J.P."/>
            <person name="Priest M."/>
            <person name="Orbach M.J."/>
            <person name="Galgiani J.N."/>
            <person name="Kirkland T.N."/>
            <person name="Cole G.T."/>
            <person name="Birren B.W."/>
            <person name="Henn M.R."/>
            <person name="Taylor J.W."/>
            <person name="Rounsley S.D."/>
        </authorList>
    </citation>
    <scope>NUCLEOTIDE SEQUENCE [LARGE SCALE GENOMIC DNA]</scope>
    <source>
        <strain evidence="3">RMSCC 2394</strain>
    </source>
</reference>
<dbReference type="Proteomes" id="UP000054565">
    <property type="component" value="Unassembled WGS sequence"/>
</dbReference>
<evidence type="ECO:0000256" key="1">
    <source>
        <dbReference type="SAM" id="MobiDB-lite"/>
    </source>
</evidence>
<protein>
    <submittedName>
        <fullName evidence="2">Uncharacterized protein</fullName>
    </submittedName>
</protein>
<gene>
    <name evidence="2" type="ORF">CIRG_00597</name>
</gene>
<name>A0A0J6XYF7_COCIT</name>
<proteinExistence type="predicted"/>
<evidence type="ECO:0000313" key="3">
    <source>
        <dbReference type="Proteomes" id="UP000054565"/>
    </source>
</evidence>
<sequence length="290" mass="31488">MTGIHKFEGHSSRDTPLSSVTLVDTVRLFRNKLVVKESFKPAGTISTGATSYGRSEYSPVRCEYINGATRVGFALWIFLAVWSREEIFSIVCRHDRRRTLRLFTRGFSGEAPAQQSHVPGSSLARGPRTLGTRLCGTGDLGLLFQRMFPHKKQGMQAAGGNLKQSKHRIGFSRKEAIEQSPPQALIAELELRAGINALGRTGNKVIQETAVHASAPLPFVEGGKRGWSVGPPARPLAGQAMFVWSSGRGPVTFENCSRSGPRNSTPARPGSRAPVPCKLSVQVNLVLGEQ</sequence>
<dbReference type="AlphaFoldDB" id="A0A0J6XYF7"/>